<evidence type="ECO:0000256" key="8">
    <source>
        <dbReference type="RuleBase" id="RU364100"/>
    </source>
</evidence>
<comment type="caution">
    <text evidence="9">The sequence shown here is derived from an EMBL/GenBank/DDBJ whole genome shotgun (WGS) entry which is preliminary data.</text>
</comment>
<dbReference type="Gene3D" id="3.90.1680.10">
    <property type="entry name" value="SOS response associated peptidase-like"/>
    <property type="match status" value="1"/>
</dbReference>
<dbReference type="Proteomes" id="UP001596542">
    <property type="component" value="Unassembled WGS sequence"/>
</dbReference>
<dbReference type="GO" id="GO:0016787">
    <property type="term" value="F:hydrolase activity"/>
    <property type="evidence" value="ECO:0007669"/>
    <property type="project" value="UniProtKB-KW"/>
</dbReference>
<accession>A0ABW2I636</accession>
<name>A0ABW2I636_9BURK</name>
<keyword evidence="5" id="KW-0190">Covalent protein-DNA linkage</keyword>
<dbReference type="EMBL" id="JBHTBU010000001">
    <property type="protein sequence ID" value="MFC7286472.1"/>
    <property type="molecule type" value="Genomic_DNA"/>
</dbReference>
<evidence type="ECO:0000313" key="9">
    <source>
        <dbReference type="EMBL" id="MFC7286472.1"/>
    </source>
</evidence>
<organism evidence="9 10">
    <name type="scientific">Herminiimonas glaciei</name>
    <dbReference type="NCBI Taxonomy" id="523788"/>
    <lineage>
        <taxon>Bacteria</taxon>
        <taxon>Pseudomonadati</taxon>
        <taxon>Pseudomonadota</taxon>
        <taxon>Betaproteobacteria</taxon>
        <taxon>Burkholderiales</taxon>
        <taxon>Oxalobacteraceae</taxon>
        <taxon>Herminiimonas</taxon>
    </lineage>
</organism>
<evidence type="ECO:0000313" key="10">
    <source>
        <dbReference type="Proteomes" id="UP001596542"/>
    </source>
</evidence>
<evidence type="ECO:0000256" key="5">
    <source>
        <dbReference type="ARBA" id="ARBA00023124"/>
    </source>
</evidence>
<gene>
    <name evidence="9" type="ORF">ACFQPC_00330</name>
</gene>
<keyword evidence="10" id="KW-1185">Reference proteome</keyword>
<keyword evidence="4 8" id="KW-0378">Hydrolase</keyword>
<evidence type="ECO:0000256" key="1">
    <source>
        <dbReference type="ARBA" id="ARBA00008136"/>
    </source>
</evidence>
<proteinExistence type="inferred from homology"/>
<dbReference type="EC" id="3.4.-.-" evidence="8"/>
<evidence type="ECO:0000256" key="4">
    <source>
        <dbReference type="ARBA" id="ARBA00022801"/>
    </source>
</evidence>
<dbReference type="Pfam" id="PF02586">
    <property type="entry name" value="SRAP"/>
    <property type="match status" value="1"/>
</dbReference>
<dbReference type="RefSeq" id="WP_382269686.1">
    <property type="nucleotide sequence ID" value="NZ_JBHTBU010000001.1"/>
</dbReference>
<keyword evidence="3" id="KW-0227">DNA damage</keyword>
<dbReference type="InterPro" id="IPR036590">
    <property type="entry name" value="SRAP-like"/>
</dbReference>
<sequence>MCANYTPTRAERLEALLVTSVNEPFSFKYECYPGNLAPLIRNAEGLPEDSGFERQLDYGMFGVVPPWADLKLARSTYNARTETVATKPSFRSAWKRQQFCAIPVDNFFEPNYESGKPVRWQIEHVDGKPLCVAGLWEWRPNGGPDDRPLISFTMLTINADDHPLMRRFHKPGDEKRMIVLLDFDEVDAWLQSPLENAPEFFKQYDAEKLTAVAAPKAARAKKTPVQNAEEAFEDRFLF</sequence>
<keyword evidence="6" id="KW-0238">DNA-binding</keyword>
<dbReference type="InterPro" id="IPR003738">
    <property type="entry name" value="SRAP"/>
</dbReference>
<protein>
    <recommendedName>
        <fullName evidence="8">Abasic site processing protein</fullName>
        <ecNumber evidence="8">3.4.-.-</ecNumber>
    </recommendedName>
</protein>
<comment type="similarity">
    <text evidence="1 8">Belongs to the SOS response-associated peptidase family.</text>
</comment>
<evidence type="ECO:0000256" key="7">
    <source>
        <dbReference type="ARBA" id="ARBA00023239"/>
    </source>
</evidence>
<keyword evidence="7" id="KW-0456">Lyase</keyword>
<evidence type="ECO:0000256" key="6">
    <source>
        <dbReference type="ARBA" id="ARBA00023125"/>
    </source>
</evidence>
<evidence type="ECO:0000256" key="2">
    <source>
        <dbReference type="ARBA" id="ARBA00022670"/>
    </source>
</evidence>
<dbReference type="PANTHER" id="PTHR13604">
    <property type="entry name" value="DC12-RELATED"/>
    <property type="match status" value="1"/>
</dbReference>
<evidence type="ECO:0000256" key="3">
    <source>
        <dbReference type="ARBA" id="ARBA00022763"/>
    </source>
</evidence>
<reference evidence="10" key="1">
    <citation type="journal article" date="2019" name="Int. J. Syst. Evol. Microbiol.">
        <title>The Global Catalogue of Microorganisms (GCM) 10K type strain sequencing project: providing services to taxonomists for standard genome sequencing and annotation.</title>
        <authorList>
            <consortium name="The Broad Institute Genomics Platform"/>
            <consortium name="The Broad Institute Genome Sequencing Center for Infectious Disease"/>
            <person name="Wu L."/>
            <person name="Ma J."/>
        </authorList>
    </citation>
    <scope>NUCLEOTIDE SEQUENCE [LARGE SCALE GENOMIC DNA]</scope>
    <source>
        <strain evidence="10">KACC 12508</strain>
    </source>
</reference>
<dbReference type="PANTHER" id="PTHR13604:SF0">
    <property type="entry name" value="ABASIC SITE PROCESSING PROTEIN HMCES"/>
    <property type="match status" value="1"/>
</dbReference>
<dbReference type="SUPFAM" id="SSF143081">
    <property type="entry name" value="BB1717-like"/>
    <property type="match status" value="1"/>
</dbReference>
<keyword evidence="2 8" id="KW-0645">Protease</keyword>